<dbReference type="Proteomes" id="UP000003980">
    <property type="component" value="Unassembled WGS sequence"/>
</dbReference>
<dbReference type="HOGENOM" id="CLU_738930_0_0_2"/>
<evidence type="ECO:0000313" key="1">
    <source>
        <dbReference type="EMBL" id="EHP71182.1"/>
    </source>
</evidence>
<dbReference type="SUPFAM" id="SSF49899">
    <property type="entry name" value="Concanavalin A-like lectins/glucanases"/>
    <property type="match status" value="1"/>
</dbReference>
<gene>
    <name evidence="1" type="ORF">MetMK1DRAFT_00001400</name>
</gene>
<dbReference type="RefSeq" id="WP_009069548.1">
    <property type="nucleotide sequence ID" value="NZ_JH597758.1"/>
</dbReference>
<reference evidence="1 2" key="1">
    <citation type="submission" date="2012-01" db="EMBL/GenBank/DDBJ databases">
        <title>Improved High-Quality Draft sequence of Metallosphaera yellowstonensis MK1.</title>
        <authorList>
            <consortium name="US DOE Joint Genome Institute"/>
            <person name="Lucas S."/>
            <person name="Han J."/>
            <person name="Cheng J.-F."/>
            <person name="Goodwin L."/>
            <person name="Pitluck S."/>
            <person name="Peters L."/>
            <person name="Teshima H."/>
            <person name="Detter J.C."/>
            <person name="Han C."/>
            <person name="Tapia R."/>
            <person name="Land M."/>
            <person name="Hauser L."/>
            <person name="Kyrpides N."/>
            <person name="Kozubal M."/>
            <person name="Macur R.E."/>
            <person name="Jay Z."/>
            <person name="Inskeep W."/>
            <person name="Woyke T."/>
        </authorList>
    </citation>
    <scope>NUCLEOTIDE SEQUENCE [LARGE SCALE GENOMIC DNA]</scope>
    <source>
        <strain evidence="1 2">MK1</strain>
    </source>
</reference>
<evidence type="ECO:0008006" key="3">
    <source>
        <dbReference type="Google" id="ProtNLM"/>
    </source>
</evidence>
<dbReference type="InterPro" id="IPR006311">
    <property type="entry name" value="TAT_signal"/>
</dbReference>
<dbReference type="InterPro" id="IPR013320">
    <property type="entry name" value="ConA-like_dom_sf"/>
</dbReference>
<proteinExistence type="predicted"/>
<evidence type="ECO:0000313" key="2">
    <source>
        <dbReference type="Proteomes" id="UP000003980"/>
    </source>
</evidence>
<accession>H2C0R9</accession>
<dbReference type="PROSITE" id="PS51318">
    <property type="entry name" value="TAT"/>
    <property type="match status" value="1"/>
</dbReference>
<dbReference type="OrthoDB" id="44154at2157"/>
<organism evidence="1 2">
    <name type="scientific">Metallosphaera yellowstonensis MK1</name>
    <dbReference type="NCBI Taxonomy" id="671065"/>
    <lineage>
        <taxon>Archaea</taxon>
        <taxon>Thermoproteota</taxon>
        <taxon>Thermoprotei</taxon>
        <taxon>Sulfolobales</taxon>
        <taxon>Sulfolobaceae</taxon>
        <taxon>Metallosphaera</taxon>
    </lineage>
</organism>
<dbReference type="EMBL" id="JH597758">
    <property type="protein sequence ID" value="EHP71182.1"/>
    <property type="molecule type" value="Genomic_DNA"/>
</dbReference>
<dbReference type="Pfam" id="PF13385">
    <property type="entry name" value="Laminin_G_3"/>
    <property type="match status" value="1"/>
</dbReference>
<dbReference type="AlphaFoldDB" id="H2C0R9"/>
<name>H2C0R9_9CREN</name>
<dbReference type="eggNOG" id="arCOG08417">
    <property type="taxonomic scope" value="Archaea"/>
</dbReference>
<sequence>MAQLKRRDFIRYASAGLGAGIAATMMRKANEVINTRGQVLQYPSGYNAVVYGDLSSGYTALANDGSVLFQGTCQQGSGTCGIYEAIQYVLGQGYGKIGLLGNFYPISSPLISEQDPQIWLDGYASINLSQGSFHFFLSIREFLSPTIQPLWYQDVGVVNDVLSKRWSFSQDPYVFFDSTSSLIFANGNQAIGTPSAFTVSAWIQGGSNNNGGYAVSYGSTEKGKVWSINLAFGNVYFNSLSAPIPSSPFHVAAVYDNGASQLYLNGRLVASGSMSLSYVSPAYLWIGNLPIQSQQGGILPVNGKGVIENVQIYNTALTSSQIAQLASSPTQDPVSYPSLIFWALYRYIFYMGDLVTGYGFQRMGALLESGVF</sequence>
<dbReference type="Gene3D" id="2.60.120.200">
    <property type="match status" value="1"/>
</dbReference>
<protein>
    <recommendedName>
        <fullName evidence="3">LamG-like jellyroll fold domain-containing protein</fullName>
    </recommendedName>
</protein>
<keyword evidence="2" id="KW-1185">Reference proteome</keyword>